<accession>A0A0U1QLT2</accession>
<dbReference type="Proteomes" id="UP000035553">
    <property type="component" value="Unassembled WGS sequence"/>
</dbReference>
<dbReference type="RefSeq" id="WP_010023199.1">
    <property type="nucleotide sequence ID" value="NZ_AFVQ02000172.1"/>
</dbReference>
<name>A0A0U1QLT2_9BACL</name>
<reference evidence="1 2" key="1">
    <citation type="journal article" date="2011" name="J. Bacteriol.">
        <title>Draft genome sequence of Sporolactobacillus inulinus strain CASD, an efficient D-lactic acid-producing bacterium with high-concentration lactate tolerance capability.</title>
        <authorList>
            <person name="Yu B."/>
            <person name="Su F."/>
            <person name="Wang L."/>
            <person name="Xu K."/>
            <person name="Zhao B."/>
            <person name="Xu P."/>
        </authorList>
    </citation>
    <scope>NUCLEOTIDE SEQUENCE [LARGE SCALE GENOMIC DNA]</scope>
    <source>
        <strain evidence="1 2">CASD</strain>
    </source>
</reference>
<dbReference type="EMBL" id="AFVQ02000172">
    <property type="protein sequence ID" value="KLI01741.1"/>
    <property type="molecule type" value="Genomic_DNA"/>
</dbReference>
<organism evidence="1 2">
    <name type="scientific">Sporolactobacillus inulinus CASD</name>
    <dbReference type="NCBI Taxonomy" id="1069536"/>
    <lineage>
        <taxon>Bacteria</taxon>
        <taxon>Bacillati</taxon>
        <taxon>Bacillota</taxon>
        <taxon>Bacilli</taxon>
        <taxon>Bacillales</taxon>
        <taxon>Sporolactobacillaceae</taxon>
        <taxon>Sporolactobacillus</taxon>
    </lineage>
</organism>
<dbReference type="OrthoDB" id="2886653at2"/>
<dbReference type="Pfam" id="PF10764">
    <property type="entry name" value="Gin"/>
    <property type="match status" value="1"/>
</dbReference>
<evidence type="ECO:0000313" key="2">
    <source>
        <dbReference type="Proteomes" id="UP000035553"/>
    </source>
</evidence>
<comment type="caution">
    <text evidence="1">The sequence shown here is derived from an EMBL/GenBank/DDBJ whole genome shotgun (WGS) entry which is preliminary data.</text>
</comment>
<evidence type="ECO:0008006" key="3">
    <source>
        <dbReference type="Google" id="ProtNLM"/>
    </source>
</evidence>
<sequence length="82" mass="9254">MALKEQAQEVCLVCGQHKTEGIHIFNQLICDSCQKKIVETDVTDWKYKYYMNKLAKLRIGKCKKSLESAVVHAGTGGEAEKH</sequence>
<gene>
    <name evidence="1" type="ORF">SINU_11820</name>
</gene>
<evidence type="ECO:0000313" key="1">
    <source>
        <dbReference type="EMBL" id="KLI01741.1"/>
    </source>
</evidence>
<dbReference type="STRING" id="1069536.SINU_11820"/>
<dbReference type="AlphaFoldDB" id="A0A0U1QLT2"/>
<protein>
    <recommendedName>
        <fullName evidence="3">CsfB</fullName>
    </recommendedName>
</protein>
<keyword evidence="2" id="KW-1185">Reference proteome</keyword>
<proteinExistence type="predicted"/>
<dbReference type="InterPro" id="IPR019700">
    <property type="entry name" value="Sigma-G_inhibitor_Gin"/>
</dbReference>